<feature type="domain" description="Macro" evidence="2">
    <location>
        <begin position="1"/>
        <end position="154"/>
    </location>
</feature>
<dbReference type="SUPFAM" id="SSF52949">
    <property type="entry name" value="Macro domain-like"/>
    <property type="match status" value="1"/>
</dbReference>
<gene>
    <name evidence="3" type="ORF">K1Y79_00075</name>
</gene>
<evidence type="ECO:0000256" key="1">
    <source>
        <dbReference type="ARBA" id="ARBA00035885"/>
    </source>
</evidence>
<protein>
    <submittedName>
        <fullName evidence="3">Macro domain-containing protein</fullName>
    </submittedName>
</protein>
<dbReference type="Gene3D" id="3.40.220.10">
    <property type="entry name" value="Leucine Aminopeptidase, subunit E, domain 1"/>
    <property type="match status" value="1"/>
</dbReference>
<dbReference type="PROSITE" id="PS51154">
    <property type="entry name" value="MACRO"/>
    <property type="match status" value="1"/>
</dbReference>
<accession>A0ABS7G7K6</accession>
<comment type="catalytic activity">
    <reaction evidence="1">
        <text>an N-(ADP-alpha-D-ribosyl)-thymidine in DNA + H2O = a thymidine in DNA + ADP-D-ribose</text>
        <dbReference type="Rhea" id="RHEA:71655"/>
        <dbReference type="Rhea" id="RHEA-COMP:13556"/>
        <dbReference type="Rhea" id="RHEA-COMP:18051"/>
        <dbReference type="ChEBI" id="CHEBI:15377"/>
        <dbReference type="ChEBI" id="CHEBI:57967"/>
        <dbReference type="ChEBI" id="CHEBI:137386"/>
        <dbReference type="ChEBI" id="CHEBI:191199"/>
    </reaction>
    <physiologicalReaction direction="left-to-right" evidence="1">
        <dbReference type="Rhea" id="RHEA:71656"/>
    </physiologicalReaction>
</comment>
<keyword evidence="4" id="KW-1185">Reference proteome</keyword>
<dbReference type="Pfam" id="PF01661">
    <property type="entry name" value="Macro"/>
    <property type="match status" value="1"/>
</dbReference>
<organism evidence="3 4">
    <name type="scientific">Chitinophaga rhizophila</name>
    <dbReference type="NCBI Taxonomy" id="2866212"/>
    <lineage>
        <taxon>Bacteria</taxon>
        <taxon>Pseudomonadati</taxon>
        <taxon>Bacteroidota</taxon>
        <taxon>Chitinophagia</taxon>
        <taxon>Chitinophagales</taxon>
        <taxon>Chitinophagaceae</taxon>
        <taxon>Chitinophaga</taxon>
    </lineage>
</organism>
<dbReference type="InterPro" id="IPR050892">
    <property type="entry name" value="ADP-ribose_metab_enzymes"/>
</dbReference>
<evidence type="ECO:0000313" key="4">
    <source>
        <dbReference type="Proteomes" id="UP000812961"/>
    </source>
</evidence>
<name>A0ABS7G7K6_9BACT</name>
<dbReference type="PANTHER" id="PTHR12521">
    <property type="entry name" value="PROTEIN C6ORF130"/>
    <property type="match status" value="1"/>
</dbReference>
<dbReference type="Proteomes" id="UP000812961">
    <property type="component" value="Unassembled WGS sequence"/>
</dbReference>
<dbReference type="RefSeq" id="WP_220247952.1">
    <property type="nucleotide sequence ID" value="NZ_JAICCF010000001.1"/>
</dbReference>
<evidence type="ECO:0000313" key="3">
    <source>
        <dbReference type="EMBL" id="MBW8682712.1"/>
    </source>
</evidence>
<dbReference type="InterPro" id="IPR043472">
    <property type="entry name" value="Macro_dom-like"/>
</dbReference>
<proteinExistence type="predicted"/>
<reference evidence="3 4" key="1">
    <citation type="submission" date="2021-08" db="EMBL/GenBank/DDBJ databases">
        <title>The genome sequence of Chitinophaga sp. B61.</title>
        <authorList>
            <person name="Zhang X."/>
        </authorList>
    </citation>
    <scope>NUCLEOTIDE SEQUENCE [LARGE SCALE GENOMIC DNA]</scope>
    <source>
        <strain evidence="3 4">B61</strain>
    </source>
</reference>
<dbReference type="SMART" id="SM00506">
    <property type="entry name" value="A1pp"/>
    <property type="match status" value="1"/>
</dbReference>
<dbReference type="PANTHER" id="PTHR12521:SF0">
    <property type="entry name" value="ADP-RIBOSE GLYCOHYDROLASE OARD1"/>
    <property type="match status" value="1"/>
</dbReference>
<comment type="caution">
    <text evidence="3">The sequence shown here is derived from an EMBL/GenBank/DDBJ whole genome shotgun (WGS) entry which is preliminary data.</text>
</comment>
<evidence type="ECO:0000259" key="2">
    <source>
        <dbReference type="PROSITE" id="PS51154"/>
    </source>
</evidence>
<dbReference type="InterPro" id="IPR002589">
    <property type="entry name" value="Macro_dom"/>
</dbReference>
<sequence length="154" mass="17313">MVQYIEYGDIFGIEGVQNYAHGCNCAGAMGKGIAVAFKEKYPRMYVEYKRRCKTGEFRPGDIYPYKDAAGYVFNLGTQVSWTTRAELPAVEQSLRKMMTFAVENGVYRIALPKIGAGLGRLNWEEVKLVIDQVAADYPDVDLYVVENYKVEAGL</sequence>
<dbReference type="CDD" id="cd02901">
    <property type="entry name" value="Macro_Poa1p-like"/>
    <property type="match status" value="1"/>
</dbReference>
<dbReference type="EMBL" id="JAICCF010000001">
    <property type="protein sequence ID" value="MBW8682712.1"/>
    <property type="molecule type" value="Genomic_DNA"/>
</dbReference>